<sequence>MAVAVAHALMRTIRGRPTDTPSSLSPPPPPSSSPPSIPDDLVLEAHQDTELASSSSSSATTTQPLPPPDTPLSIATALVGLVAASHHTLHDILDLPLAPRSRATTSLQTLRRAVQSLKLTAPLALKWLRRVESAPDLLPTSDDRPALVDVDALIVIVSEAVDAVSAAGQVLVAVVREAASTTTTTTTTTTTMTEGGDLPMRISDVVPGYAPEIVAVSERIQQVESLLSKLLTILQIKSPAEAARARAAIDASLPLIMGSNPALASSVRLMPDSFAALAAFPASLLDRAPPSYSLPPPHIPEALPDYAAAAASTDGSVAIRPGGWSVFAPLTLADLAALSRIPLPLRAADLVHGRFYTDEFAASVGAQVCELMERPGWTAKAKQLALILGSRTEAVALTDEENFARRVALEMEQSTTRDGRPRSRPQPNIIIGGS</sequence>
<accession>A0A167K5T3</accession>
<evidence type="ECO:0000313" key="2">
    <source>
        <dbReference type="EMBL" id="OAA51256.1"/>
    </source>
</evidence>
<evidence type="ECO:0000256" key="1">
    <source>
        <dbReference type="SAM" id="MobiDB-lite"/>
    </source>
</evidence>
<feature type="region of interest" description="Disordered" evidence="1">
    <location>
        <begin position="10"/>
        <end position="70"/>
    </location>
</feature>
<organism evidence="2 3">
    <name type="scientific">Beauveria brongniartii RCEF 3172</name>
    <dbReference type="NCBI Taxonomy" id="1081107"/>
    <lineage>
        <taxon>Eukaryota</taxon>
        <taxon>Fungi</taxon>
        <taxon>Dikarya</taxon>
        <taxon>Ascomycota</taxon>
        <taxon>Pezizomycotina</taxon>
        <taxon>Sordariomycetes</taxon>
        <taxon>Hypocreomycetidae</taxon>
        <taxon>Hypocreales</taxon>
        <taxon>Cordycipitaceae</taxon>
        <taxon>Beauveria</taxon>
        <taxon>Beauveria brongniartii</taxon>
    </lineage>
</organism>
<protein>
    <submittedName>
        <fullName evidence="2">Uncharacterized protein</fullName>
    </submittedName>
</protein>
<dbReference type="OrthoDB" id="4870811at2759"/>
<comment type="caution">
    <text evidence="2">The sequence shown here is derived from an EMBL/GenBank/DDBJ whole genome shotgun (WGS) entry which is preliminary data.</text>
</comment>
<gene>
    <name evidence="2" type="ORF">BBO_01203</name>
</gene>
<dbReference type="AlphaFoldDB" id="A0A167K5T3"/>
<reference evidence="2 3" key="1">
    <citation type="journal article" date="2016" name="Genome Biol. Evol.">
        <title>Divergent and convergent evolution of fungal pathogenicity.</title>
        <authorList>
            <person name="Shang Y."/>
            <person name="Xiao G."/>
            <person name="Zheng P."/>
            <person name="Cen K."/>
            <person name="Zhan S."/>
            <person name="Wang C."/>
        </authorList>
    </citation>
    <scope>NUCLEOTIDE SEQUENCE [LARGE SCALE GENOMIC DNA]</scope>
    <source>
        <strain evidence="2 3">RCEF 3172</strain>
    </source>
</reference>
<feature type="region of interest" description="Disordered" evidence="1">
    <location>
        <begin position="411"/>
        <end position="434"/>
    </location>
</feature>
<dbReference type="Proteomes" id="UP000076863">
    <property type="component" value="Unassembled WGS sequence"/>
</dbReference>
<name>A0A167K5T3_9HYPO</name>
<keyword evidence="3" id="KW-1185">Reference proteome</keyword>
<feature type="compositionally biased region" description="Basic and acidic residues" evidence="1">
    <location>
        <begin position="411"/>
        <end position="421"/>
    </location>
</feature>
<dbReference type="EMBL" id="AZHA01000002">
    <property type="protein sequence ID" value="OAA51256.1"/>
    <property type="molecule type" value="Genomic_DNA"/>
</dbReference>
<evidence type="ECO:0000313" key="3">
    <source>
        <dbReference type="Proteomes" id="UP000076863"/>
    </source>
</evidence>
<feature type="compositionally biased region" description="Pro residues" evidence="1">
    <location>
        <begin position="24"/>
        <end position="37"/>
    </location>
</feature>
<proteinExistence type="predicted"/>
<feature type="compositionally biased region" description="Low complexity" evidence="1">
    <location>
        <begin position="52"/>
        <end position="63"/>
    </location>
</feature>